<evidence type="ECO:0000256" key="1">
    <source>
        <dbReference type="ARBA" id="ARBA00006479"/>
    </source>
</evidence>
<evidence type="ECO:0000313" key="2">
    <source>
        <dbReference type="EMBL" id="GAA5518155.1"/>
    </source>
</evidence>
<protein>
    <submittedName>
        <fullName evidence="2">Protein mlc</fullName>
    </submittedName>
</protein>
<name>A0ABP9WE87_9MICO</name>
<accession>A0ABP9WE87</accession>
<dbReference type="RefSeq" id="WP_286214064.1">
    <property type="nucleotide sequence ID" value="NZ_AP027736.1"/>
</dbReference>
<dbReference type="SUPFAM" id="SSF53067">
    <property type="entry name" value="Actin-like ATPase domain"/>
    <property type="match status" value="1"/>
</dbReference>
<dbReference type="PANTHER" id="PTHR18964">
    <property type="entry name" value="ROK (REPRESSOR, ORF, KINASE) FAMILY"/>
    <property type="match status" value="1"/>
</dbReference>
<organism evidence="2 3">
    <name type="scientific">Demequina sediminis</name>
    <dbReference type="NCBI Taxonomy" id="1930058"/>
    <lineage>
        <taxon>Bacteria</taxon>
        <taxon>Bacillati</taxon>
        <taxon>Actinomycetota</taxon>
        <taxon>Actinomycetes</taxon>
        <taxon>Micrococcales</taxon>
        <taxon>Demequinaceae</taxon>
        <taxon>Demequina</taxon>
    </lineage>
</organism>
<sequence>MGIVPESGRGAAARVGAHLDASAAADPHTLRAHNLGIVMRMLRDHGSLTRKDIEQSTGLVAASVTNLLADLSGRRLVRDVRGGGAEARGRGRPRVMVEQVPDRCLALAVRIERTRVTAEVHSSAGVLLDSASRSVTLAWGQPGDVAHAVAGLVARAEGIAADHGGLLLACVVTVPGPVSHENRIADSVEFGWGHLELVELIRAAGVPSELPLEVINDSNAAALAEHFALPLPRPGVMLYVEASIAAGVGGGVIADGRILTGGRGFGGELGHVTVDWRGRPCHCGANGCLSAYIGPDALLTSARLVDHAQLAGRQAAMDEFRARLTRGEKRAVDVALRAGDILGAGMRSVYDVINPTTLVLGGYLAGMRRWIEPGIQMQLAPRTEKLAPVAVESGRLGRRAGLVGAARHGLLPLFDDPTLVPPAS</sequence>
<dbReference type="PANTHER" id="PTHR18964:SF149">
    <property type="entry name" value="BIFUNCTIONAL UDP-N-ACETYLGLUCOSAMINE 2-EPIMERASE_N-ACETYLMANNOSAMINE KINASE"/>
    <property type="match status" value="1"/>
</dbReference>
<dbReference type="Gene3D" id="1.10.10.10">
    <property type="entry name" value="Winged helix-like DNA-binding domain superfamily/Winged helix DNA-binding domain"/>
    <property type="match status" value="1"/>
</dbReference>
<dbReference type="Gene3D" id="3.30.420.40">
    <property type="match status" value="2"/>
</dbReference>
<keyword evidence="3" id="KW-1185">Reference proteome</keyword>
<dbReference type="SUPFAM" id="SSF46785">
    <property type="entry name" value="Winged helix' DNA-binding domain"/>
    <property type="match status" value="1"/>
</dbReference>
<dbReference type="InterPro" id="IPR036388">
    <property type="entry name" value="WH-like_DNA-bd_sf"/>
</dbReference>
<dbReference type="InterPro" id="IPR036390">
    <property type="entry name" value="WH_DNA-bd_sf"/>
</dbReference>
<reference evidence="2 3" key="1">
    <citation type="submission" date="2024-02" db="EMBL/GenBank/DDBJ databases">
        <title>Lysinimicrobium sediminis NBRC 112286.</title>
        <authorList>
            <person name="Ichikawa N."/>
            <person name="Katano-Makiyama Y."/>
            <person name="Hidaka K."/>
        </authorList>
    </citation>
    <scope>NUCLEOTIDE SEQUENCE [LARGE SCALE GENOMIC DNA]</scope>
    <source>
        <strain evidence="2 3">NBRC 112286</strain>
    </source>
</reference>
<dbReference type="EMBL" id="BAABRR010000002">
    <property type="protein sequence ID" value="GAA5518155.1"/>
    <property type="molecule type" value="Genomic_DNA"/>
</dbReference>
<dbReference type="Pfam" id="PF00480">
    <property type="entry name" value="ROK"/>
    <property type="match status" value="1"/>
</dbReference>
<proteinExistence type="inferred from homology"/>
<dbReference type="Proteomes" id="UP001426770">
    <property type="component" value="Unassembled WGS sequence"/>
</dbReference>
<comment type="similarity">
    <text evidence="1">Belongs to the ROK (NagC/XylR) family.</text>
</comment>
<gene>
    <name evidence="2" type="primary">mlc</name>
    <name evidence="2" type="ORF">Lsed01_00575</name>
</gene>
<comment type="caution">
    <text evidence="2">The sequence shown here is derived from an EMBL/GenBank/DDBJ whole genome shotgun (WGS) entry which is preliminary data.</text>
</comment>
<dbReference type="InterPro" id="IPR043129">
    <property type="entry name" value="ATPase_NBD"/>
</dbReference>
<dbReference type="InterPro" id="IPR049874">
    <property type="entry name" value="ROK_cs"/>
</dbReference>
<evidence type="ECO:0000313" key="3">
    <source>
        <dbReference type="Proteomes" id="UP001426770"/>
    </source>
</evidence>
<dbReference type="PROSITE" id="PS01125">
    <property type="entry name" value="ROK"/>
    <property type="match status" value="1"/>
</dbReference>
<dbReference type="InterPro" id="IPR000600">
    <property type="entry name" value="ROK"/>
</dbReference>